<name>A0A2P2NX40_RHIMU</name>
<evidence type="ECO:0000313" key="1">
    <source>
        <dbReference type="EMBL" id="MBX47020.1"/>
    </source>
</evidence>
<sequence length="23" mass="2720">MVKTTENIYTRNNRIAGFQSYVN</sequence>
<reference evidence="1" key="1">
    <citation type="submission" date="2018-02" db="EMBL/GenBank/DDBJ databases">
        <title>Rhizophora mucronata_Transcriptome.</title>
        <authorList>
            <person name="Meera S.P."/>
            <person name="Sreeshan A."/>
            <person name="Augustine A."/>
        </authorList>
    </citation>
    <scope>NUCLEOTIDE SEQUENCE</scope>
    <source>
        <tissue evidence="1">Leaf</tissue>
    </source>
</reference>
<dbReference type="EMBL" id="GGEC01066536">
    <property type="protein sequence ID" value="MBX47020.1"/>
    <property type="molecule type" value="Transcribed_RNA"/>
</dbReference>
<proteinExistence type="predicted"/>
<protein>
    <submittedName>
        <fullName evidence="1">Uncharacterized protein</fullName>
    </submittedName>
</protein>
<dbReference type="AlphaFoldDB" id="A0A2P2NX40"/>
<organism evidence="1">
    <name type="scientific">Rhizophora mucronata</name>
    <name type="common">Asiatic mangrove</name>
    <dbReference type="NCBI Taxonomy" id="61149"/>
    <lineage>
        <taxon>Eukaryota</taxon>
        <taxon>Viridiplantae</taxon>
        <taxon>Streptophyta</taxon>
        <taxon>Embryophyta</taxon>
        <taxon>Tracheophyta</taxon>
        <taxon>Spermatophyta</taxon>
        <taxon>Magnoliopsida</taxon>
        <taxon>eudicotyledons</taxon>
        <taxon>Gunneridae</taxon>
        <taxon>Pentapetalae</taxon>
        <taxon>rosids</taxon>
        <taxon>fabids</taxon>
        <taxon>Malpighiales</taxon>
        <taxon>Rhizophoraceae</taxon>
        <taxon>Rhizophora</taxon>
    </lineage>
</organism>
<accession>A0A2P2NX40</accession>